<organism evidence="1 2">
    <name type="scientific">Schizophyllum amplum</name>
    <dbReference type="NCBI Taxonomy" id="97359"/>
    <lineage>
        <taxon>Eukaryota</taxon>
        <taxon>Fungi</taxon>
        <taxon>Dikarya</taxon>
        <taxon>Basidiomycota</taxon>
        <taxon>Agaricomycotina</taxon>
        <taxon>Agaricomycetes</taxon>
        <taxon>Agaricomycetidae</taxon>
        <taxon>Agaricales</taxon>
        <taxon>Schizophyllaceae</taxon>
        <taxon>Schizophyllum</taxon>
    </lineage>
</organism>
<protein>
    <recommendedName>
        <fullName evidence="3">BTB domain-containing protein</fullName>
    </recommendedName>
</protein>
<dbReference type="STRING" id="97359.A0A550BYV3"/>
<comment type="caution">
    <text evidence="1">The sequence shown here is derived from an EMBL/GenBank/DDBJ whole genome shotgun (WGS) entry which is preliminary data.</text>
</comment>
<sequence length="285" mass="32896">MSSEVRKFSVSTQTTAAFVSCDKRVFHVEREDLDRMTHFMPPPNAFIPPAPPPKLLEDSYTLELLFRFVNSEEDIDLDRPSFSTVAALAEAAQKYQVYSATTVCRQYMKSQAKAHPVEVMQYAAKHDFRDILDAVAPYTVGTAVATMQEILPDHYLIPWVLFNDAHQQAMQAMVKGQFDKEVLHVTQENMKYYWTDPEEVWFPPPKEACGLGDKQQATWDAIHKRIMYALVSTGGQLDIFGALSVKDDMFARLESCPYCYTRLFEWREYAWRVIDNKIRDFTSFL</sequence>
<dbReference type="EMBL" id="VDMD01000043">
    <property type="protein sequence ID" value="TRM57730.1"/>
    <property type="molecule type" value="Genomic_DNA"/>
</dbReference>
<reference evidence="1 2" key="1">
    <citation type="journal article" date="2019" name="New Phytol.">
        <title>Comparative genomics reveals unique wood-decay strategies and fruiting body development in the Schizophyllaceae.</title>
        <authorList>
            <person name="Almasi E."/>
            <person name="Sahu N."/>
            <person name="Krizsan K."/>
            <person name="Balint B."/>
            <person name="Kovacs G.M."/>
            <person name="Kiss B."/>
            <person name="Cseklye J."/>
            <person name="Drula E."/>
            <person name="Henrissat B."/>
            <person name="Nagy I."/>
            <person name="Chovatia M."/>
            <person name="Adam C."/>
            <person name="LaButti K."/>
            <person name="Lipzen A."/>
            <person name="Riley R."/>
            <person name="Grigoriev I.V."/>
            <person name="Nagy L.G."/>
        </authorList>
    </citation>
    <scope>NUCLEOTIDE SEQUENCE [LARGE SCALE GENOMIC DNA]</scope>
    <source>
        <strain evidence="1 2">NL-1724</strain>
    </source>
</reference>
<evidence type="ECO:0000313" key="1">
    <source>
        <dbReference type="EMBL" id="TRM57730.1"/>
    </source>
</evidence>
<dbReference type="PROSITE" id="PS51257">
    <property type="entry name" value="PROKAR_LIPOPROTEIN"/>
    <property type="match status" value="1"/>
</dbReference>
<keyword evidence="2" id="KW-1185">Reference proteome</keyword>
<dbReference type="OrthoDB" id="3184970at2759"/>
<dbReference type="Proteomes" id="UP000320762">
    <property type="component" value="Unassembled WGS sequence"/>
</dbReference>
<evidence type="ECO:0000313" key="2">
    <source>
        <dbReference type="Proteomes" id="UP000320762"/>
    </source>
</evidence>
<name>A0A550BYV3_9AGAR</name>
<accession>A0A550BYV3</accession>
<dbReference type="AlphaFoldDB" id="A0A550BYV3"/>
<gene>
    <name evidence="1" type="ORF">BD626DRAFT_513864</name>
</gene>
<evidence type="ECO:0008006" key="3">
    <source>
        <dbReference type="Google" id="ProtNLM"/>
    </source>
</evidence>
<proteinExistence type="predicted"/>